<protein>
    <submittedName>
        <fullName evidence="3">Superfamily II DNA or RNA helicase</fullName>
    </submittedName>
</protein>
<keyword evidence="3" id="KW-0378">Hydrolase</keyword>
<keyword evidence="3" id="KW-0067">ATP-binding</keyword>
<dbReference type="Pfam" id="PF00271">
    <property type="entry name" value="Helicase_C"/>
    <property type="match status" value="1"/>
</dbReference>
<name>A0A2K8SPY7_9NOSO</name>
<dbReference type="SMART" id="SM00490">
    <property type="entry name" value="HELICc"/>
    <property type="match status" value="1"/>
</dbReference>
<dbReference type="PANTHER" id="PTHR47396">
    <property type="entry name" value="TYPE I RESTRICTION ENZYME ECOKI R PROTEIN"/>
    <property type="match status" value="1"/>
</dbReference>
<dbReference type="Proteomes" id="UP000232003">
    <property type="component" value="Chromosome"/>
</dbReference>
<keyword evidence="3" id="KW-0347">Helicase</keyword>
<evidence type="ECO:0000313" key="3">
    <source>
        <dbReference type="EMBL" id="AUB37522.1"/>
    </source>
</evidence>
<dbReference type="SUPFAM" id="SSF52540">
    <property type="entry name" value="P-loop containing nucleoside triphosphate hydrolases"/>
    <property type="match status" value="1"/>
</dbReference>
<dbReference type="InterPro" id="IPR001650">
    <property type="entry name" value="Helicase_C-like"/>
</dbReference>
<dbReference type="PROSITE" id="PS51194">
    <property type="entry name" value="HELICASE_CTER"/>
    <property type="match status" value="1"/>
</dbReference>
<dbReference type="GO" id="GO:0005524">
    <property type="term" value="F:ATP binding"/>
    <property type="evidence" value="ECO:0007669"/>
    <property type="project" value="InterPro"/>
</dbReference>
<dbReference type="GO" id="GO:0004386">
    <property type="term" value="F:helicase activity"/>
    <property type="evidence" value="ECO:0007669"/>
    <property type="project" value="UniProtKB-KW"/>
</dbReference>
<dbReference type="Pfam" id="PF04851">
    <property type="entry name" value="ResIII"/>
    <property type="match status" value="1"/>
</dbReference>
<dbReference type="GO" id="GO:0016787">
    <property type="term" value="F:hydrolase activity"/>
    <property type="evidence" value="ECO:0007669"/>
    <property type="project" value="InterPro"/>
</dbReference>
<dbReference type="PANTHER" id="PTHR47396:SF1">
    <property type="entry name" value="ATP-DEPENDENT HELICASE IRC3-RELATED"/>
    <property type="match status" value="1"/>
</dbReference>
<keyword evidence="3" id="KW-0547">Nucleotide-binding</keyword>
<dbReference type="InterPro" id="IPR027417">
    <property type="entry name" value="P-loop_NTPase"/>
</dbReference>
<feature type="domain" description="Helicase C-terminal" evidence="2">
    <location>
        <begin position="163"/>
        <end position="318"/>
    </location>
</feature>
<sequence>MPCLFIVPDEPLIDQTIKTATKFGLKCGVIKSGRKEDRSQKLQIAGIDTLINRKFPLAEIVFADEAHVSYSPTWRKVLEYYWQMGSVVIGLTATPYRTNPKEGLGEIYDCLVQAPQMADLIEMGRLCPFKYFGFPKLDLSRVRKTKGDYDKEDLAVVVDTDLACEQIVGEWEQKASHLKTIAYTVSLNHSDRLQAAFQAKGYNAVCVDGRLENDARSPIYAGFASGGKFDPQILISVDVLEKGFDEPSVACIIQARPTMSRIKYRQQIGRGSRKYPGKEYCIVLDYAGNAYRFGFVTSRQQVSLDKDKASAPGTAPIKACSRESGGCGALLHLSVMVCPHCSYQFPVRNKKVNYNYSMVALAPRVASGNTELEDWIAFYREVAQRSFKKELPPGNAIALFHQKFSATPAPDITKGAIFGENPSDNQKNLYRAYLQRQALRSSKDLEWVGQYMKLEFG</sequence>
<dbReference type="GO" id="GO:0005829">
    <property type="term" value="C:cytosol"/>
    <property type="evidence" value="ECO:0007669"/>
    <property type="project" value="TreeGrafter"/>
</dbReference>
<dbReference type="InterPro" id="IPR006935">
    <property type="entry name" value="Helicase/UvrB_N"/>
</dbReference>
<organism evidence="3 4">
    <name type="scientific">Nostoc flagelliforme CCNUN1</name>
    <dbReference type="NCBI Taxonomy" id="2038116"/>
    <lineage>
        <taxon>Bacteria</taxon>
        <taxon>Bacillati</taxon>
        <taxon>Cyanobacteriota</taxon>
        <taxon>Cyanophyceae</taxon>
        <taxon>Nostocales</taxon>
        <taxon>Nostocaceae</taxon>
        <taxon>Nostoc</taxon>
    </lineage>
</organism>
<dbReference type="InterPro" id="IPR050742">
    <property type="entry name" value="Helicase_Restrict-Modif_Enz"/>
</dbReference>
<dbReference type="InterPro" id="IPR014001">
    <property type="entry name" value="Helicase_ATP-bd"/>
</dbReference>
<feature type="domain" description="Helicase ATP-binding" evidence="1">
    <location>
        <begin position="1"/>
        <end position="113"/>
    </location>
</feature>
<dbReference type="Gene3D" id="3.40.50.300">
    <property type="entry name" value="P-loop containing nucleotide triphosphate hydrolases"/>
    <property type="match status" value="2"/>
</dbReference>
<dbReference type="PROSITE" id="PS51192">
    <property type="entry name" value="HELICASE_ATP_BIND_1"/>
    <property type="match status" value="1"/>
</dbReference>
<dbReference type="EMBL" id="CP024785">
    <property type="protein sequence ID" value="AUB37522.1"/>
    <property type="molecule type" value="Genomic_DNA"/>
</dbReference>
<dbReference type="KEGG" id="nfl:COO91_03467"/>
<gene>
    <name evidence="3" type="ORF">COO91_03467</name>
</gene>
<evidence type="ECO:0000259" key="2">
    <source>
        <dbReference type="PROSITE" id="PS51194"/>
    </source>
</evidence>
<dbReference type="GO" id="GO:0003677">
    <property type="term" value="F:DNA binding"/>
    <property type="evidence" value="ECO:0007669"/>
    <property type="project" value="InterPro"/>
</dbReference>
<evidence type="ECO:0000313" key="4">
    <source>
        <dbReference type="Proteomes" id="UP000232003"/>
    </source>
</evidence>
<evidence type="ECO:0000259" key="1">
    <source>
        <dbReference type="PROSITE" id="PS51192"/>
    </source>
</evidence>
<keyword evidence="4" id="KW-1185">Reference proteome</keyword>
<dbReference type="AlphaFoldDB" id="A0A2K8SPY7"/>
<accession>A0A2K8SPY7</accession>
<reference evidence="3 4" key="1">
    <citation type="submission" date="2017-11" db="EMBL/GenBank/DDBJ databases">
        <title>Complete genome of a free-living desiccation-tolerant cyanobacterium and its photosynthetic adaptation to extreme terrestrial habitat.</title>
        <authorList>
            <person name="Shang J."/>
        </authorList>
    </citation>
    <scope>NUCLEOTIDE SEQUENCE [LARGE SCALE GENOMIC DNA]</scope>
    <source>
        <strain evidence="3 4">CCNUN1</strain>
    </source>
</reference>
<proteinExistence type="predicted"/>